<evidence type="ECO:0000313" key="3">
    <source>
        <dbReference type="Proteomes" id="UP000240974"/>
    </source>
</evidence>
<dbReference type="CDD" id="cd00093">
    <property type="entry name" value="HTH_XRE"/>
    <property type="match status" value="1"/>
</dbReference>
<dbReference type="GO" id="GO:0003677">
    <property type="term" value="F:DNA binding"/>
    <property type="evidence" value="ECO:0007669"/>
    <property type="project" value="InterPro"/>
</dbReference>
<evidence type="ECO:0000313" key="2">
    <source>
        <dbReference type="EMBL" id="PST37160.1"/>
    </source>
</evidence>
<keyword evidence="3" id="KW-1185">Reference proteome</keyword>
<feature type="domain" description="HTH cro/C1-type" evidence="1">
    <location>
        <begin position="25"/>
        <end position="64"/>
    </location>
</feature>
<dbReference type="InterPro" id="IPR001387">
    <property type="entry name" value="Cro/C1-type_HTH"/>
</dbReference>
<organism evidence="2 3">
    <name type="scientific">Faecalibacillus intestinalis</name>
    <dbReference type="NCBI Taxonomy" id="1982626"/>
    <lineage>
        <taxon>Bacteria</taxon>
        <taxon>Bacillati</taxon>
        <taxon>Bacillota</taxon>
        <taxon>Erysipelotrichia</taxon>
        <taxon>Erysipelotrichales</taxon>
        <taxon>Coprobacillaceae</taxon>
        <taxon>Faecalibacillus</taxon>
    </lineage>
</organism>
<gene>
    <name evidence="2" type="ORF">C7U54_12655</name>
</gene>
<dbReference type="Gene3D" id="1.10.260.40">
    <property type="entry name" value="lambda repressor-like DNA-binding domains"/>
    <property type="match status" value="1"/>
</dbReference>
<proteinExistence type="predicted"/>
<dbReference type="InterPro" id="IPR010982">
    <property type="entry name" value="Lambda_DNA-bd_dom_sf"/>
</dbReference>
<dbReference type="Pfam" id="PF01381">
    <property type="entry name" value="HTH_3"/>
    <property type="match status" value="1"/>
</dbReference>
<evidence type="ECO:0000259" key="1">
    <source>
        <dbReference type="PROSITE" id="PS50943"/>
    </source>
</evidence>
<dbReference type="PROSITE" id="PS50943">
    <property type="entry name" value="HTH_CROC1"/>
    <property type="match status" value="1"/>
</dbReference>
<sequence length="221" mass="25674">MAELNKILKERLSKIFEGETQGITAKKLNMTQGNVSKWMSGQQLPTTDMLYTISKTYKVSVDWLLGISDEPEVDGLVLEKLTYEQVAKIFDNLIENNTIEIPNKNGIYSSTKKGDDDEHTLPIYIWEHIKLKDRLLSEIMRRRYKLIDPELNMHDVWYDKLASFHGLHLLNYNEKLEKVIDANSPAQFNEGDWAELIEKLSKLNEDELEKMVSKINEKEGK</sequence>
<dbReference type="SUPFAM" id="SSF47413">
    <property type="entry name" value="lambda repressor-like DNA-binding domains"/>
    <property type="match status" value="1"/>
</dbReference>
<dbReference type="EMBL" id="PYLQ01000024">
    <property type="protein sequence ID" value="PST37160.1"/>
    <property type="molecule type" value="Genomic_DNA"/>
</dbReference>
<name>A0A2T3FPE9_9FIRM</name>
<dbReference type="RefSeq" id="WP_107030532.1">
    <property type="nucleotide sequence ID" value="NZ_PYLQ01000024.1"/>
</dbReference>
<dbReference type="AlphaFoldDB" id="A0A2T3FPE9"/>
<accession>A0A2T3FPE9</accession>
<dbReference type="SMART" id="SM00530">
    <property type="entry name" value="HTH_XRE"/>
    <property type="match status" value="1"/>
</dbReference>
<comment type="caution">
    <text evidence="2">The sequence shown here is derived from an EMBL/GenBank/DDBJ whole genome shotgun (WGS) entry which is preliminary data.</text>
</comment>
<reference evidence="2 3" key="1">
    <citation type="journal article" date="2019" name="Int. J. Syst. Evol. Microbiol.">
        <title>Faecalibacillus intestinalis gen. nov., sp. nov. and Faecalibacillus faecis sp. nov., isolated from human faeces.</title>
        <authorList>
            <person name="Seo B."/>
            <person name="Jeon K."/>
            <person name="Baek I."/>
            <person name="Lee Y.M."/>
            <person name="Baek K."/>
            <person name="Ko G."/>
        </authorList>
    </citation>
    <scope>NUCLEOTIDE SEQUENCE [LARGE SCALE GENOMIC DNA]</scope>
    <source>
        <strain evidence="2 3">SNUG30099</strain>
    </source>
</reference>
<dbReference type="Proteomes" id="UP000240974">
    <property type="component" value="Unassembled WGS sequence"/>
</dbReference>
<protein>
    <recommendedName>
        <fullName evidence="1">HTH cro/C1-type domain-containing protein</fullName>
    </recommendedName>
</protein>